<name>A0ABW3J928_9HYPH</name>
<evidence type="ECO:0000313" key="3">
    <source>
        <dbReference type="Proteomes" id="UP001597102"/>
    </source>
</evidence>
<dbReference type="Proteomes" id="UP001597102">
    <property type="component" value="Unassembled WGS sequence"/>
</dbReference>
<evidence type="ECO:0000256" key="1">
    <source>
        <dbReference type="SAM" id="Phobius"/>
    </source>
</evidence>
<dbReference type="RefSeq" id="WP_379087997.1">
    <property type="nucleotide sequence ID" value="NZ_JBHTJO010000001.1"/>
</dbReference>
<feature type="transmembrane region" description="Helical" evidence="1">
    <location>
        <begin position="108"/>
        <end position="129"/>
    </location>
</feature>
<feature type="transmembrane region" description="Helical" evidence="1">
    <location>
        <begin position="57"/>
        <end position="87"/>
    </location>
</feature>
<dbReference type="EMBL" id="JBHTJO010000001">
    <property type="protein sequence ID" value="MFD0986940.1"/>
    <property type="molecule type" value="Genomic_DNA"/>
</dbReference>
<dbReference type="Pfam" id="PF10011">
    <property type="entry name" value="DUF2254"/>
    <property type="match status" value="1"/>
</dbReference>
<accession>A0ABW3J928</accession>
<keyword evidence="1" id="KW-0472">Membrane</keyword>
<reference evidence="3" key="1">
    <citation type="journal article" date="2019" name="Int. J. Syst. Evol. Microbiol.">
        <title>The Global Catalogue of Microorganisms (GCM) 10K type strain sequencing project: providing services to taxonomists for standard genome sequencing and annotation.</title>
        <authorList>
            <consortium name="The Broad Institute Genomics Platform"/>
            <consortium name="The Broad Institute Genome Sequencing Center for Infectious Disease"/>
            <person name="Wu L."/>
            <person name="Ma J."/>
        </authorList>
    </citation>
    <scope>NUCLEOTIDE SEQUENCE [LARGE SCALE GENOMIC DNA]</scope>
    <source>
        <strain evidence="3">CCUG 61697</strain>
    </source>
</reference>
<sequence length="426" mass="46326">MMNRLLAFWRQLVSSLWALPMVMVVFAVIAAVLAVRVDWQLGDNPPWYLYSGSAESASHFLSNLVAAIITMSTLAISITMVVLTLAAQQLGPRLIRGFMGNRRTQFSLGLMVATVVYLILVLRAAYISGDQAPNLAVAIGTALILINVVALLIFVHHLARSIIADNVVVEVGAILDAEIERLLPPREDQDKPEETKFPEKSTPIALPHSGYIQGISHSSLVQAAAEADAIIMLDVVSGDHGIEGATFASVAPQEAVTDDLVHKMQGALVQGTAPNSVQNLSYYIHQLVEVALRALSPSMADPFTAIAVVNRLSTSLERIMRRGETKNRWPDEDGEVRLITPRYDFKSMVDSAFVKIRHYAKGSPSVQLRLIENLNQLAQESTPTQRAVLLQHAEGVLADMTAALDDEEIVEKAKASVEAIKTGTLP</sequence>
<keyword evidence="3" id="KW-1185">Reference proteome</keyword>
<evidence type="ECO:0000313" key="2">
    <source>
        <dbReference type="EMBL" id="MFD0986940.1"/>
    </source>
</evidence>
<comment type="caution">
    <text evidence="2">The sequence shown here is derived from an EMBL/GenBank/DDBJ whole genome shotgun (WGS) entry which is preliminary data.</text>
</comment>
<keyword evidence="1" id="KW-0812">Transmembrane</keyword>
<protein>
    <submittedName>
        <fullName evidence="2">DUF2254 domain-containing protein</fullName>
    </submittedName>
</protein>
<feature type="transmembrane region" description="Helical" evidence="1">
    <location>
        <begin position="12"/>
        <end position="37"/>
    </location>
</feature>
<organism evidence="2 3">
    <name type="scientific">Methyloligella solikamskensis</name>
    <dbReference type="NCBI Taxonomy" id="1177756"/>
    <lineage>
        <taxon>Bacteria</taxon>
        <taxon>Pseudomonadati</taxon>
        <taxon>Pseudomonadota</taxon>
        <taxon>Alphaproteobacteria</taxon>
        <taxon>Hyphomicrobiales</taxon>
        <taxon>Hyphomicrobiaceae</taxon>
        <taxon>Methyloligella</taxon>
    </lineage>
</organism>
<proteinExistence type="predicted"/>
<gene>
    <name evidence="2" type="ORF">ACFQ2F_07485</name>
</gene>
<feature type="transmembrane region" description="Helical" evidence="1">
    <location>
        <begin position="135"/>
        <end position="155"/>
    </location>
</feature>
<dbReference type="InterPro" id="IPR018723">
    <property type="entry name" value="DUF2254_membrane"/>
</dbReference>
<keyword evidence="1" id="KW-1133">Transmembrane helix</keyword>